<organism evidence="3 4">
    <name type="scientific">Solea senegalensis</name>
    <name type="common">Senegalese sole</name>
    <dbReference type="NCBI Taxonomy" id="28829"/>
    <lineage>
        <taxon>Eukaryota</taxon>
        <taxon>Metazoa</taxon>
        <taxon>Chordata</taxon>
        <taxon>Craniata</taxon>
        <taxon>Vertebrata</taxon>
        <taxon>Euteleostomi</taxon>
        <taxon>Actinopterygii</taxon>
        <taxon>Neopterygii</taxon>
        <taxon>Teleostei</taxon>
        <taxon>Neoteleostei</taxon>
        <taxon>Acanthomorphata</taxon>
        <taxon>Carangaria</taxon>
        <taxon>Pleuronectiformes</taxon>
        <taxon>Pleuronectoidei</taxon>
        <taxon>Soleidae</taxon>
        <taxon>Solea</taxon>
    </lineage>
</organism>
<dbReference type="PANTHER" id="PTHR11505">
    <property type="entry name" value="L1 TRANSPOSABLE ELEMENT-RELATED"/>
    <property type="match status" value="1"/>
</dbReference>
<name>A0AAV6S248_SOLSE</name>
<evidence type="ECO:0000313" key="3">
    <source>
        <dbReference type="EMBL" id="KAG7511462.1"/>
    </source>
</evidence>
<gene>
    <name evidence="3" type="ORF">JOB18_000822</name>
</gene>
<keyword evidence="4" id="KW-1185">Reference proteome</keyword>
<feature type="coiled-coil region" evidence="1">
    <location>
        <begin position="70"/>
        <end position="125"/>
    </location>
</feature>
<protein>
    <submittedName>
        <fullName evidence="3">Uncharacterized protein</fullName>
    </submittedName>
</protein>
<sequence>MSSKESGLVPPKNQSKSQRTTRGRPNIEMQDGSSGAGGYSSQLVTESIGKLLEEKLAKFANTLQAMTTRVEGNSERLDEAEGRVSTLEDMLATTENKLREVEKKLQTLTEKADDLENRTRRDNLRVVGLKEEADCFL</sequence>
<evidence type="ECO:0000256" key="1">
    <source>
        <dbReference type="SAM" id="Coils"/>
    </source>
</evidence>
<dbReference type="Proteomes" id="UP000693946">
    <property type="component" value="Linkage Group LG15"/>
</dbReference>
<dbReference type="EMBL" id="JAGKHQ010000007">
    <property type="protein sequence ID" value="KAG7511462.1"/>
    <property type="molecule type" value="Genomic_DNA"/>
</dbReference>
<comment type="caution">
    <text evidence="3">The sequence shown here is derived from an EMBL/GenBank/DDBJ whole genome shotgun (WGS) entry which is preliminary data.</text>
</comment>
<proteinExistence type="predicted"/>
<feature type="region of interest" description="Disordered" evidence="2">
    <location>
        <begin position="1"/>
        <end position="41"/>
    </location>
</feature>
<reference evidence="3 4" key="1">
    <citation type="journal article" date="2021" name="Sci. Rep.">
        <title>Chromosome anchoring in Senegalese sole (Solea senegalensis) reveals sex-associated markers and genome rearrangements in flatfish.</title>
        <authorList>
            <person name="Guerrero-Cozar I."/>
            <person name="Gomez-Garrido J."/>
            <person name="Berbel C."/>
            <person name="Martinez-Blanch J.F."/>
            <person name="Alioto T."/>
            <person name="Claros M.G."/>
            <person name="Gagnaire P.A."/>
            <person name="Manchado M."/>
        </authorList>
    </citation>
    <scope>NUCLEOTIDE SEQUENCE [LARGE SCALE GENOMIC DNA]</scope>
    <source>
        <strain evidence="3">Sse05_10M</strain>
    </source>
</reference>
<accession>A0AAV6S248</accession>
<evidence type="ECO:0000256" key="2">
    <source>
        <dbReference type="SAM" id="MobiDB-lite"/>
    </source>
</evidence>
<dbReference type="AlphaFoldDB" id="A0AAV6S248"/>
<evidence type="ECO:0000313" key="4">
    <source>
        <dbReference type="Proteomes" id="UP000693946"/>
    </source>
</evidence>
<keyword evidence="1" id="KW-0175">Coiled coil</keyword>
<dbReference type="InterPro" id="IPR004244">
    <property type="entry name" value="Transposase_22"/>
</dbReference>